<dbReference type="Proteomes" id="UP001200513">
    <property type="component" value="Chromosome"/>
</dbReference>
<dbReference type="AlphaFoldDB" id="A0A9Y1BTM2"/>
<dbReference type="InterPro" id="IPR011335">
    <property type="entry name" value="Restrct_endonuc-II-like"/>
</dbReference>
<reference evidence="1" key="1">
    <citation type="journal article" date="2022" name="Nat. Microbiol.">
        <title>Unique mobile elements and scalable gene flow at the prokaryote-eukaryote boundary revealed by circularized Asgard archaea genomes.</title>
        <authorList>
            <person name="Wu F."/>
            <person name="Speth D.R."/>
            <person name="Philosof A."/>
            <person name="Cremiere A."/>
            <person name="Narayanan A."/>
            <person name="Barco R.A."/>
            <person name="Connon S.A."/>
            <person name="Amend J.P."/>
            <person name="Antoshechkin I.A."/>
            <person name="Orphan V.J."/>
        </authorList>
    </citation>
    <scope>NUCLEOTIDE SEQUENCE</scope>
    <source>
        <strain evidence="1">PR6</strain>
    </source>
</reference>
<organism evidence="1">
    <name type="scientific">Candidatus Heimdallarchaeum endolithica</name>
    <dbReference type="NCBI Taxonomy" id="2876572"/>
    <lineage>
        <taxon>Archaea</taxon>
        <taxon>Promethearchaeati</taxon>
        <taxon>Candidatus Heimdallarchaeota</taxon>
        <taxon>Candidatus Heimdallarchaeia (ex Rinke et al. 2021) (nom. nud.)</taxon>
        <taxon>Candidatus Heimdallarchaeales</taxon>
        <taxon>Candidatus Heimdallarchaeaceae</taxon>
        <taxon>Candidatus Heimdallarchaeum</taxon>
    </lineage>
</organism>
<gene>
    <name evidence="1" type="ORF">K9W46_05875</name>
</gene>
<accession>A0A9Y1BTM2</accession>
<dbReference type="SUPFAM" id="SSF52980">
    <property type="entry name" value="Restriction endonuclease-like"/>
    <property type="match status" value="1"/>
</dbReference>
<name>A0A9Y1BTM2_9ARCH</name>
<evidence type="ECO:0008006" key="2">
    <source>
        <dbReference type="Google" id="ProtNLM"/>
    </source>
</evidence>
<dbReference type="EMBL" id="CP084167">
    <property type="protein sequence ID" value="UJG44706.1"/>
    <property type="molecule type" value="Genomic_DNA"/>
</dbReference>
<evidence type="ECO:0000313" key="1">
    <source>
        <dbReference type="EMBL" id="UJG44706.1"/>
    </source>
</evidence>
<proteinExistence type="predicted"/>
<protein>
    <recommendedName>
        <fullName evidence="2">NERD domain-containing protein</fullName>
    </recommendedName>
</protein>
<sequence length="235" mass="27219">MEIDKVSKFILNRLKNGLTNESNLLHELNKAKLNTILMKSNMSIERFYSDVIFTEKERGSLLCNLLFHCSNPDLVLNNINWKDFEIIVSSAFDYSGYSTLHNYRIKTENKSNIEIDVIAFKFPFLFLIDCKYHKKSPPSYYSKAAVLQKKRLDYLIEVFPEIYSDLITRLGLPVRNVVKLIALVVSWKNVPIKISDGVPIVPLFKLSSFLKEIDEFEDEIYKFSFSISYSTSAIS</sequence>